<proteinExistence type="predicted"/>
<name>A0ABU2B4S1_9MICC</name>
<accession>A0ABU2B4S1</accession>
<feature type="domain" description="CinA C-terminal" evidence="1">
    <location>
        <begin position="6"/>
        <end position="153"/>
    </location>
</feature>
<dbReference type="RefSeq" id="WP_310173551.1">
    <property type="nucleotide sequence ID" value="NZ_BAABHE010000001.1"/>
</dbReference>
<dbReference type="NCBIfam" id="TIGR00199">
    <property type="entry name" value="PncC_domain"/>
    <property type="match status" value="1"/>
</dbReference>
<gene>
    <name evidence="2" type="ORF">J2S62_001666</name>
</gene>
<dbReference type="EC" id="3.5.1.42" evidence="2"/>
<organism evidence="2 3">
    <name type="scientific">Enteractinococcus fodinae</name>
    <dbReference type="NCBI Taxonomy" id="684663"/>
    <lineage>
        <taxon>Bacteria</taxon>
        <taxon>Bacillati</taxon>
        <taxon>Actinomycetota</taxon>
        <taxon>Actinomycetes</taxon>
        <taxon>Micrococcales</taxon>
        <taxon>Micrococcaceae</taxon>
    </lineage>
</organism>
<evidence type="ECO:0000259" key="1">
    <source>
        <dbReference type="Pfam" id="PF02464"/>
    </source>
</evidence>
<evidence type="ECO:0000313" key="2">
    <source>
        <dbReference type="EMBL" id="MDR7347409.1"/>
    </source>
</evidence>
<reference evidence="2 3" key="1">
    <citation type="submission" date="2023-07" db="EMBL/GenBank/DDBJ databases">
        <title>Sequencing the genomes of 1000 actinobacteria strains.</title>
        <authorList>
            <person name="Klenk H.-P."/>
        </authorList>
    </citation>
    <scope>NUCLEOTIDE SEQUENCE [LARGE SCALE GENOMIC DNA]</scope>
    <source>
        <strain evidence="2 3">DSM 22966</strain>
    </source>
</reference>
<protein>
    <submittedName>
        <fullName evidence="2">Nicotinamide-nucleotide amidase</fullName>
        <ecNumber evidence="2">3.5.1.42</ecNumber>
    </submittedName>
</protein>
<dbReference type="InterPro" id="IPR036653">
    <property type="entry name" value="CinA-like_C"/>
</dbReference>
<dbReference type="Proteomes" id="UP001183794">
    <property type="component" value="Unassembled WGS sequence"/>
</dbReference>
<dbReference type="Gene3D" id="3.90.950.20">
    <property type="entry name" value="CinA-like"/>
    <property type="match status" value="1"/>
</dbReference>
<dbReference type="EMBL" id="JAVDYJ010000001">
    <property type="protein sequence ID" value="MDR7347409.1"/>
    <property type="molecule type" value="Genomic_DNA"/>
</dbReference>
<comment type="caution">
    <text evidence="2">The sequence shown here is derived from an EMBL/GenBank/DDBJ whole genome shotgun (WGS) entry which is preliminary data.</text>
</comment>
<dbReference type="InterPro" id="IPR008136">
    <property type="entry name" value="CinA_C"/>
</dbReference>
<dbReference type="Pfam" id="PF02464">
    <property type="entry name" value="CinA"/>
    <property type="match status" value="1"/>
</dbReference>
<keyword evidence="2" id="KW-0378">Hydrolase</keyword>
<keyword evidence="3" id="KW-1185">Reference proteome</keyword>
<sequence>MPPEDAQDVVQQLTQRQLTLATAESLTAGMLSSVIAAVPGASAVLQGGIVAYNNSVKHRLLGVSADTLAARGAVDSDTAKQMATGVRDRLDADIGIATTGVAGPDPSEGKAVGIVFIALSTVDDTVAKLLRFDGTRQHIREATVAASLQLVAEWLERSPNSKS</sequence>
<dbReference type="SUPFAM" id="SSF142433">
    <property type="entry name" value="CinA-like"/>
    <property type="match status" value="1"/>
</dbReference>
<evidence type="ECO:0000313" key="3">
    <source>
        <dbReference type="Proteomes" id="UP001183794"/>
    </source>
</evidence>
<dbReference type="GO" id="GO:0019159">
    <property type="term" value="F:nicotinamide-nucleotide amidase activity"/>
    <property type="evidence" value="ECO:0007669"/>
    <property type="project" value="UniProtKB-EC"/>
</dbReference>